<dbReference type="InterPro" id="IPR036179">
    <property type="entry name" value="Ig-like_dom_sf"/>
</dbReference>
<dbReference type="PROSITE" id="PS50262">
    <property type="entry name" value="G_PROTEIN_RECEP_F1_2"/>
    <property type="match status" value="1"/>
</dbReference>
<evidence type="ECO:0000259" key="13">
    <source>
        <dbReference type="PROSITE" id="PS50835"/>
    </source>
</evidence>
<dbReference type="InterPro" id="IPR000742">
    <property type="entry name" value="EGF"/>
</dbReference>
<dbReference type="PROSITE" id="PS00022">
    <property type="entry name" value="EGF_1"/>
    <property type="match status" value="1"/>
</dbReference>
<dbReference type="AlphaFoldDB" id="A0A2B4RG73"/>
<dbReference type="InterPro" id="IPR013783">
    <property type="entry name" value="Ig-like_fold"/>
</dbReference>
<dbReference type="SUPFAM" id="SSF57903">
    <property type="entry name" value="FYVE/PHD zinc finger"/>
    <property type="match status" value="2"/>
</dbReference>
<keyword evidence="8" id="KW-0245">EGF-like domain</keyword>
<dbReference type="EMBL" id="LSMT01000608">
    <property type="protein sequence ID" value="PFX15809.1"/>
    <property type="molecule type" value="Genomic_DNA"/>
</dbReference>
<comment type="caution">
    <text evidence="14">The sequence shown here is derived from an EMBL/GenBank/DDBJ whole genome shotgun (WGS) entry which is preliminary data.</text>
</comment>
<evidence type="ECO:0000256" key="6">
    <source>
        <dbReference type="ARBA" id="ARBA00022989"/>
    </source>
</evidence>
<name>A0A2B4RG73_STYPI</name>
<dbReference type="SMART" id="SM00409">
    <property type="entry name" value="IG"/>
    <property type="match status" value="1"/>
</dbReference>
<dbReference type="Pfam" id="PF13927">
    <property type="entry name" value="Ig_3"/>
    <property type="match status" value="1"/>
</dbReference>
<keyword evidence="7 10" id="KW-0472">Membrane</keyword>
<dbReference type="GO" id="GO:0008270">
    <property type="term" value="F:zinc ion binding"/>
    <property type="evidence" value="ECO:0007669"/>
    <property type="project" value="UniProtKB-KW"/>
</dbReference>
<evidence type="ECO:0000256" key="5">
    <source>
        <dbReference type="ARBA" id="ARBA00022833"/>
    </source>
</evidence>
<evidence type="ECO:0000256" key="1">
    <source>
        <dbReference type="ARBA" id="ARBA00004370"/>
    </source>
</evidence>
<dbReference type="SUPFAM" id="SSF81321">
    <property type="entry name" value="Family A G protein-coupled receptor-like"/>
    <property type="match status" value="1"/>
</dbReference>
<keyword evidence="8" id="KW-1015">Disulfide bond</keyword>
<feature type="domain" description="G-protein coupled receptors family 1 profile" evidence="12">
    <location>
        <begin position="1069"/>
        <end position="1103"/>
    </location>
</feature>
<evidence type="ECO:0000259" key="12">
    <source>
        <dbReference type="PROSITE" id="PS50262"/>
    </source>
</evidence>
<dbReference type="PANTHER" id="PTHR47526:SF3">
    <property type="entry name" value="PHD-TYPE DOMAIN-CONTAINING PROTEIN"/>
    <property type="match status" value="1"/>
</dbReference>
<reference evidence="15" key="1">
    <citation type="journal article" date="2017" name="bioRxiv">
        <title>Comparative analysis of the genomes of Stylophora pistillata and Acropora digitifera provides evidence for extensive differences between species of corals.</title>
        <authorList>
            <person name="Voolstra C.R."/>
            <person name="Li Y."/>
            <person name="Liew Y.J."/>
            <person name="Baumgarten S."/>
            <person name="Zoccola D."/>
            <person name="Flot J.-F."/>
            <person name="Tambutte S."/>
            <person name="Allemand D."/>
            <person name="Aranda M."/>
        </authorList>
    </citation>
    <scope>NUCLEOTIDE SEQUENCE [LARGE SCALE GENOMIC DNA]</scope>
</reference>
<feature type="disulfide bond" evidence="8">
    <location>
        <begin position="954"/>
        <end position="964"/>
    </location>
</feature>
<evidence type="ECO:0000256" key="3">
    <source>
        <dbReference type="ARBA" id="ARBA00022723"/>
    </source>
</evidence>
<dbReference type="Proteomes" id="UP000225706">
    <property type="component" value="Unassembled WGS sequence"/>
</dbReference>
<keyword evidence="5" id="KW-0862">Zinc</keyword>
<gene>
    <name evidence="14" type="primary">pxdn</name>
    <name evidence="14" type="ORF">AWC38_SpisGene19961</name>
</gene>
<keyword evidence="15" id="KW-1185">Reference proteome</keyword>
<dbReference type="InterPro" id="IPR013083">
    <property type="entry name" value="Znf_RING/FYVE/PHD"/>
</dbReference>
<comment type="subcellular location">
    <subcellularLocation>
        <location evidence="1">Membrane</location>
    </subcellularLocation>
</comment>
<dbReference type="GO" id="GO:0006281">
    <property type="term" value="P:DNA repair"/>
    <property type="evidence" value="ECO:0007669"/>
    <property type="project" value="UniProtKB-ARBA"/>
</dbReference>
<evidence type="ECO:0000259" key="11">
    <source>
        <dbReference type="PROSITE" id="PS50026"/>
    </source>
</evidence>
<dbReference type="InterPro" id="IPR011604">
    <property type="entry name" value="PDDEXK-like_dom_sf"/>
</dbReference>
<feature type="domain" description="EGF-like" evidence="11">
    <location>
        <begin position="950"/>
        <end position="984"/>
    </location>
</feature>
<dbReference type="Gene3D" id="1.20.1070.10">
    <property type="entry name" value="Rhodopsin 7-helix transmembrane proteins"/>
    <property type="match status" value="1"/>
</dbReference>
<dbReference type="InterPro" id="IPR007110">
    <property type="entry name" value="Ig-like_dom"/>
</dbReference>
<dbReference type="Gene3D" id="3.30.40.10">
    <property type="entry name" value="Zinc/RING finger domain, C3HC4 (zinc finger)"/>
    <property type="match status" value="2"/>
</dbReference>
<accession>A0A2B4RG73</accession>
<feature type="transmembrane region" description="Helical" evidence="10">
    <location>
        <begin position="1088"/>
        <end position="1104"/>
    </location>
</feature>
<dbReference type="InterPro" id="IPR011011">
    <property type="entry name" value="Znf_FYVE_PHD"/>
</dbReference>
<dbReference type="PROSITE" id="PS50026">
    <property type="entry name" value="EGF_3"/>
    <property type="match status" value="1"/>
</dbReference>
<protein>
    <submittedName>
        <fullName evidence="14">Peroxidasin</fullName>
    </submittedName>
</protein>
<dbReference type="CDD" id="cd22343">
    <property type="entry name" value="PDDEXK_lambda_exonuclease-like"/>
    <property type="match status" value="1"/>
</dbReference>
<feature type="transmembrane region" description="Helical" evidence="10">
    <location>
        <begin position="1124"/>
        <end position="1142"/>
    </location>
</feature>
<sequence>MDSEFEDDSEKLSKAIPVLSDYVKRLETRVEERYLAKISVIGVDPASIPKEQFNGNVLVLETSHYTRKEFKAYKSLNAYASVMFYIEALTRIHGKLACTSVKCTWLLTTHVSEVNYAPVQDIDFSSARKLKENIDGKIYTLTPDCKADLIGDRSDLFVKDDEVEKCRPTTEELSAFYAKLNQCSFKPAALSLQDDYGGQFVVGSRAVRLIKDLYETQNLDLNYPDLLRKCIAVKLELTVENIALVEKDTRSQAKCSSFYQHRAGRIGASMHLAKPPHSTIRTICYLHLFKVNTKAIKHGCKYEDIAIKACVEMMSTKHVHFKVEKCGLFMNSQHPILHASPDFLSSCDCCGLGCGEVKCPMSIQDCDFDKYALEKSSCLEKVNGSFKLIRSTNYYYQVQQQLFTLKDRKHCDFVVCATDNVNNRVVIVTERNFPDKQQHHHTVLPRLNTFWRLCILPEILGRWYTRCHAPDVKPIVDAICYCRTPADNDVITCSNVECPYAQFHTSCLSLCVAGIPKLWYCPHCFRLLQFKQKKKQQPKQPPACQAALQLNAICTCKSKAAPSDKLLECHNSYCTNGKFFHLSCVGLKRMPNNAKTTWCCKFCKKTPSPLVPIRPPTTSTSLQELAMAADSGSESSSDSKAEDSVDDDVTINAAKTQAIVIGPSSYQYDFHLKDSNVYTKGTLKIQGVVLDSKLTFKAHIKQQLNKGCAKASALRKIHKPKNVQFISSAMDNKACKGARISFNCSADARPSITSYQLFENDAAILDVNPLGIWTRNVSTSVPSTIEKIRDQNLTEGETVNLTCTASGMPQRNESWIKPNGESVAGNLLELVNISRNEFGEYTLPPSIQPINNKEVIEGDNVTLMCKVSGMPSPIVSCMKPNGHRHSRYMLELVNISRDEAGEYKCEASNECDNVTEMAAIDVQYEPTITDISGGQTINEGDVVSLFCMAEGGLCEGSCTAGKSCREFGTYICSCPPGKKGTNCLETEEPRKNFIVVLRINPGGIIAHLEFKFNNSVVESYVSELLTQVANDGKLGSLEVEEESNKPHISIMSALFVTIAWTLTIAALFGNIFVILLIFLRGNLRLSKLNWYITSLAVADALVAWDLKDAVDKLSSALSDTSVAVIGGFMLLIVDFAFLYAFLKDDKSTDGKPTVLFLI</sequence>
<proteinExistence type="predicted"/>
<dbReference type="SMART" id="SM00249">
    <property type="entry name" value="PHD"/>
    <property type="match status" value="2"/>
</dbReference>
<evidence type="ECO:0000313" key="14">
    <source>
        <dbReference type="EMBL" id="PFX15809.1"/>
    </source>
</evidence>
<evidence type="ECO:0000256" key="2">
    <source>
        <dbReference type="ARBA" id="ARBA00022692"/>
    </source>
</evidence>
<feature type="region of interest" description="Disordered" evidence="9">
    <location>
        <begin position="625"/>
        <end position="646"/>
    </location>
</feature>
<evidence type="ECO:0000313" key="15">
    <source>
        <dbReference type="Proteomes" id="UP000225706"/>
    </source>
</evidence>
<dbReference type="InterPro" id="IPR019080">
    <property type="entry name" value="YqaJ_viral_recombinase"/>
</dbReference>
<dbReference type="InterPro" id="IPR001965">
    <property type="entry name" value="Znf_PHD"/>
</dbReference>
<dbReference type="Pfam" id="PF09588">
    <property type="entry name" value="YqaJ"/>
    <property type="match status" value="1"/>
</dbReference>
<dbReference type="Gene3D" id="3.90.320.10">
    <property type="match status" value="1"/>
</dbReference>
<evidence type="ECO:0000256" key="8">
    <source>
        <dbReference type="PROSITE-ProRule" id="PRU00076"/>
    </source>
</evidence>
<evidence type="ECO:0000256" key="7">
    <source>
        <dbReference type="ARBA" id="ARBA00023136"/>
    </source>
</evidence>
<dbReference type="InterPro" id="IPR017452">
    <property type="entry name" value="GPCR_Rhodpsn_7TM"/>
</dbReference>
<dbReference type="SUPFAM" id="SSF48726">
    <property type="entry name" value="Immunoglobulin"/>
    <property type="match status" value="2"/>
</dbReference>
<dbReference type="InterPro" id="IPR003598">
    <property type="entry name" value="Ig_sub2"/>
</dbReference>
<keyword evidence="6 10" id="KW-1133">Transmembrane helix</keyword>
<dbReference type="Gene3D" id="2.60.40.10">
    <property type="entry name" value="Immunoglobulins"/>
    <property type="match status" value="2"/>
</dbReference>
<organism evidence="14 15">
    <name type="scientific">Stylophora pistillata</name>
    <name type="common">Smooth cauliflower coral</name>
    <dbReference type="NCBI Taxonomy" id="50429"/>
    <lineage>
        <taxon>Eukaryota</taxon>
        <taxon>Metazoa</taxon>
        <taxon>Cnidaria</taxon>
        <taxon>Anthozoa</taxon>
        <taxon>Hexacorallia</taxon>
        <taxon>Scleractinia</taxon>
        <taxon>Astrocoeniina</taxon>
        <taxon>Pocilloporidae</taxon>
        <taxon>Stylophora</taxon>
    </lineage>
</organism>
<feature type="disulfide bond" evidence="8">
    <location>
        <begin position="974"/>
        <end position="983"/>
    </location>
</feature>
<dbReference type="OrthoDB" id="5988073at2759"/>
<evidence type="ECO:0000256" key="10">
    <source>
        <dbReference type="SAM" id="Phobius"/>
    </source>
</evidence>
<dbReference type="InterPro" id="IPR011335">
    <property type="entry name" value="Restrct_endonuc-II-like"/>
</dbReference>
<dbReference type="SUPFAM" id="SSF52980">
    <property type="entry name" value="Restriction endonuclease-like"/>
    <property type="match status" value="1"/>
</dbReference>
<evidence type="ECO:0000256" key="9">
    <source>
        <dbReference type="SAM" id="MobiDB-lite"/>
    </source>
</evidence>
<keyword evidence="3" id="KW-0479">Metal-binding</keyword>
<evidence type="ECO:0000256" key="4">
    <source>
        <dbReference type="ARBA" id="ARBA00022771"/>
    </source>
</evidence>
<dbReference type="PROSITE" id="PS50835">
    <property type="entry name" value="IG_LIKE"/>
    <property type="match status" value="1"/>
</dbReference>
<comment type="caution">
    <text evidence="8">Lacks conserved residue(s) required for the propagation of feature annotation.</text>
</comment>
<dbReference type="SMART" id="SM00408">
    <property type="entry name" value="IGc2"/>
    <property type="match status" value="2"/>
</dbReference>
<feature type="transmembrane region" description="Helical" evidence="10">
    <location>
        <begin position="1053"/>
        <end position="1079"/>
    </location>
</feature>
<dbReference type="InterPro" id="IPR003599">
    <property type="entry name" value="Ig_sub"/>
</dbReference>
<keyword evidence="2 10" id="KW-0812">Transmembrane</keyword>
<keyword evidence="4" id="KW-0863">Zinc-finger</keyword>
<dbReference type="PANTHER" id="PTHR47526">
    <property type="entry name" value="ATP-DEPENDENT DNA HELICASE"/>
    <property type="match status" value="1"/>
</dbReference>
<feature type="domain" description="Ig-like" evidence="13">
    <location>
        <begin position="782"/>
        <end position="921"/>
    </location>
</feature>
<dbReference type="GO" id="GO:0016020">
    <property type="term" value="C:membrane"/>
    <property type="evidence" value="ECO:0007669"/>
    <property type="project" value="UniProtKB-SubCell"/>
</dbReference>